<keyword evidence="2" id="KW-1185">Reference proteome</keyword>
<name>A0ABT1H9I3_9NOCA</name>
<dbReference type="Proteomes" id="UP001206895">
    <property type="component" value="Unassembled WGS sequence"/>
</dbReference>
<reference evidence="1 2" key="1">
    <citation type="submission" date="2022-06" db="EMBL/GenBank/DDBJ databases">
        <title>Genomic Encyclopedia of Archaeal and Bacterial Type Strains, Phase II (KMG-II): from individual species to whole genera.</title>
        <authorList>
            <person name="Goeker M."/>
        </authorList>
    </citation>
    <scope>NUCLEOTIDE SEQUENCE [LARGE SCALE GENOMIC DNA]</scope>
    <source>
        <strain evidence="1 2">DSM 44693</strain>
    </source>
</reference>
<evidence type="ECO:0008006" key="3">
    <source>
        <dbReference type="Google" id="ProtNLM"/>
    </source>
</evidence>
<dbReference type="RefSeq" id="WP_253659938.1">
    <property type="nucleotide sequence ID" value="NZ_BAAAJQ010000001.1"/>
</dbReference>
<gene>
    <name evidence="1" type="ORF">LX13_000735</name>
</gene>
<protein>
    <recommendedName>
        <fullName evidence="3">Ferritin-like domain-containing protein</fullName>
    </recommendedName>
</protein>
<proteinExistence type="predicted"/>
<accession>A0ABT1H9I3</accession>
<dbReference type="EMBL" id="JAMTCJ010000001">
    <property type="protein sequence ID" value="MCP2174928.1"/>
    <property type="molecule type" value="Genomic_DNA"/>
</dbReference>
<sequence length="337" mass="35494">MTASTSGLRQQLRTVLTLTNTEIQVAQTRVAQARTEAVREELTKNAENGRIRAVAIDETLRGLGGLPALISPLVGRTAALGKTFFEQAQPLDEALLGDLALEHQLLDRSRYIKALATAVNENGVVALADRLITAHTATVEWLTIVLAEEGLGGPVALRRTPVQWISGVAARAATAPTVVVAHGADRVIDTARQVPSLLTGWRKQAEDAGDTAAQTLTEWRKQAEDAGDTAAKTLVAGRDAALEAAETAARDSGAPGLADSLHEIRESTGTVASEDLPIADYDALNVSSAVAAVKELDQPSDIRLVVSYEEAHKNRTGIVSAAQTQLASIAKDIVGVN</sequence>
<evidence type="ECO:0000313" key="1">
    <source>
        <dbReference type="EMBL" id="MCP2174928.1"/>
    </source>
</evidence>
<evidence type="ECO:0000313" key="2">
    <source>
        <dbReference type="Proteomes" id="UP001206895"/>
    </source>
</evidence>
<organism evidence="1 2">
    <name type="scientific">Williamsia maris</name>
    <dbReference type="NCBI Taxonomy" id="72806"/>
    <lineage>
        <taxon>Bacteria</taxon>
        <taxon>Bacillati</taxon>
        <taxon>Actinomycetota</taxon>
        <taxon>Actinomycetes</taxon>
        <taxon>Mycobacteriales</taxon>
        <taxon>Nocardiaceae</taxon>
        <taxon>Williamsia</taxon>
    </lineage>
</organism>
<comment type="caution">
    <text evidence="1">The sequence shown here is derived from an EMBL/GenBank/DDBJ whole genome shotgun (WGS) entry which is preliminary data.</text>
</comment>